<dbReference type="InterPro" id="IPR045851">
    <property type="entry name" value="AMP-bd_C_sf"/>
</dbReference>
<protein>
    <submittedName>
        <fullName evidence="7">Amino acid adenylation domain-containing protein</fullName>
    </submittedName>
</protein>
<dbReference type="Gene3D" id="3.30.300.30">
    <property type="match status" value="1"/>
</dbReference>
<feature type="compositionally biased region" description="Pro residues" evidence="4">
    <location>
        <begin position="1"/>
        <end position="17"/>
    </location>
</feature>
<dbReference type="Gene3D" id="1.20.1250.20">
    <property type="entry name" value="MFS general substrate transporter like domains"/>
    <property type="match status" value="1"/>
</dbReference>
<organism evidence="7 8">
    <name type="scientific">Streptosporangium lutulentum</name>
    <dbReference type="NCBI Taxonomy" id="1461250"/>
    <lineage>
        <taxon>Bacteria</taxon>
        <taxon>Bacillati</taxon>
        <taxon>Actinomycetota</taxon>
        <taxon>Actinomycetes</taxon>
        <taxon>Streptosporangiales</taxon>
        <taxon>Streptosporangiaceae</taxon>
        <taxon>Streptosporangium</taxon>
    </lineage>
</organism>
<feature type="transmembrane region" description="Helical" evidence="5">
    <location>
        <begin position="1735"/>
        <end position="1758"/>
    </location>
</feature>
<dbReference type="Pfam" id="PF07690">
    <property type="entry name" value="MFS_1"/>
    <property type="match status" value="1"/>
</dbReference>
<dbReference type="NCBIfam" id="TIGR01733">
    <property type="entry name" value="AA-adenyl-dom"/>
    <property type="match status" value="1"/>
</dbReference>
<feature type="transmembrane region" description="Helical" evidence="5">
    <location>
        <begin position="1496"/>
        <end position="1516"/>
    </location>
</feature>
<dbReference type="InterPro" id="IPR001242">
    <property type="entry name" value="Condensation_dom"/>
</dbReference>
<feature type="transmembrane region" description="Helical" evidence="5">
    <location>
        <begin position="1675"/>
        <end position="1694"/>
    </location>
</feature>
<dbReference type="PANTHER" id="PTHR45527:SF1">
    <property type="entry name" value="FATTY ACID SYNTHASE"/>
    <property type="match status" value="1"/>
</dbReference>
<dbReference type="PROSITE" id="PS00455">
    <property type="entry name" value="AMP_BINDING"/>
    <property type="match status" value="1"/>
</dbReference>
<dbReference type="SUPFAM" id="SSF52777">
    <property type="entry name" value="CoA-dependent acyltransferases"/>
    <property type="match status" value="2"/>
</dbReference>
<feature type="transmembrane region" description="Helical" evidence="5">
    <location>
        <begin position="1646"/>
        <end position="1668"/>
    </location>
</feature>
<keyword evidence="3" id="KW-0597">Phosphoprotein</keyword>
<keyword evidence="5" id="KW-0812">Transmembrane</keyword>
<dbReference type="SUPFAM" id="SSF103473">
    <property type="entry name" value="MFS general substrate transporter"/>
    <property type="match status" value="1"/>
</dbReference>
<dbReference type="InterPro" id="IPR011701">
    <property type="entry name" value="MFS"/>
</dbReference>
<feature type="transmembrane region" description="Helical" evidence="5">
    <location>
        <begin position="1790"/>
        <end position="1812"/>
    </location>
</feature>
<dbReference type="InterPro" id="IPR036259">
    <property type="entry name" value="MFS_trans_sf"/>
</dbReference>
<keyword evidence="5" id="KW-0472">Membrane</keyword>
<feature type="transmembrane region" description="Helical" evidence="5">
    <location>
        <begin position="1441"/>
        <end position="1462"/>
    </location>
</feature>
<name>A0ABT9QFR8_9ACTN</name>
<dbReference type="InterPro" id="IPR000873">
    <property type="entry name" value="AMP-dep_synth/lig_dom"/>
</dbReference>
<dbReference type="CDD" id="cd06173">
    <property type="entry name" value="MFS_MefA_like"/>
    <property type="match status" value="1"/>
</dbReference>
<dbReference type="SMART" id="SM00824">
    <property type="entry name" value="PKS_TE"/>
    <property type="match status" value="1"/>
</dbReference>
<dbReference type="InterPro" id="IPR001031">
    <property type="entry name" value="Thioesterase"/>
</dbReference>
<feature type="transmembrane region" description="Helical" evidence="5">
    <location>
        <begin position="1700"/>
        <end position="1723"/>
    </location>
</feature>
<evidence type="ECO:0000313" key="7">
    <source>
        <dbReference type="EMBL" id="MDP9845621.1"/>
    </source>
</evidence>
<dbReference type="Gene3D" id="3.30.559.30">
    <property type="entry name" value="Nonribosomal peptide synthetase, condensation domain"/>
    <property type="match status" value="1"/>
</dbReference>
<dbReference type="Proteomes" id="UP001225356">
    <property type="component" value="Unassembled WGS sequence"/>
</dbReference>
<dbReference type="InterPro" id="IPR036736">
    <property type="entry name" value="ACP-like_sf"/>
</dbReference>
<dbReference type="RefSeq" id="WP_307561415.1">
    <property type="nucleotide sequence ID" value="NZ_JAUSQU010000001.1"/>
</dbReference>
<dbReference type="SMART" id="SM00823">
    <property type="entry name" value="PKS_PP"/>
    <property type="match status" value="1"/>
</dbReference>
<feature type="transmembrane region" description="Helical" evidence="5">
    <location>
        <begin position="1553"/>
        <end position="1581"/>
    </location>
</feature>
<comment type="caution">
    <text evidence="7">The sequence shown here is derived from an EMBL/GenBank/DDBJ whole genome shotgun (WGS) entry which is preliminary data.</text>
</comment>
<dbReference type="InterPro" id="IPR029058">
    <property type="entry name" value="AB_hydrolase_fold"/>
</dbReference>
<comment type="cofactor">
    <cofactor evidence="1">
        <name>pantetheine 4'-phosphate</name>
        <dbReference type="ChEBI" id="CHEBI:47942"/>
    </cofactor>
</comment>
<keyword evidence="5" id="KW-1133">Transmembrane helix</keyword>
<dbReference type="InterPro" id="IPR020845">
    <property type="entry name" value="AMP-binding_CS"/>
</dbReference>
<dbReference type="Gene3D" id="3.40.50.1820">
    <property type="entry name" value="alpha/beta hydrolase"/>
    <property type="match status" value="1"/>
</dbReference>
<accession>A0ABT9QFR8</accession>
<dbReference type="InterPro" id="IPR020806">
    <property type="entry name" value="PKS_PP-bd"/>
</dbReference>
<evidence type="ECO:0000256" key="3">
    <source>
        <dbReference type="ARBA" id="ARBA00022553"/>
    </source>
</evidence>
<dbReference type="EMBL" id="JAUSQU010000001">
    <property type="protein sequence ID" value="MDP9845621.1"/>
    <property type="molecule type" value="Genomic_DNA"/>
</dbReference>
<dbReference type="Pfam" id="PF00501">
    <property type="entry name" value="AMP-binding"/>
    <property type="match status" value="1"/>
</dbReference>
<reference evidence="7 8" key="1">
    <citation type="submission" date="2023-07" db="EMBL/GenBank/DDBJ databases">
        <title>Sequencing the genomes of 1000 actinobacteria strains.</title>
        <authorList>
            <person name="Klenk H.-P."/>
        </authorList>
    </citation>
    <scope>NUCLEOTIDE SEQUENCE [LARGE SCALE GENOMIC DNA]</scope>
    <source>
        <strain evidence="7 8">DSM 46740</strain>
    </source>
</reference>
<dbReference type="Pfam" id="PF00550">
    <property type="entry name" value="PP-binding"/>
    <property type="match status" value="1"/>
</dbReference>
<dbReference type="SUPFAM" id="SSF53474">
    <property type="entry name" value="alpha/beta-Hydrolases"/>
    <property type="match status" value="1"/>
</dbReference>
<dbReference type="Pfam" id="PF00975">
    <property type="entry name" value="Thioesterase"/>
    <property type="match status" value="1"/>
</dbReference>
<feature type="transmembrane region" description="Helical" evidence="5">
    <location>
        <begin position="1469"/>
        <end position="1490"/>
    </location>
</feature>
<evidence type="ECO:0000256" key="2">
    <source>
        <dbReference type="ARBA" id="ARBA00022450"/>
    </source>
</evidence>
<dbReference type="Pfam" id="PF00668">
    <property type="entry name" value="Condensation"/>
    <property type="match status" value="1"/>
</dbReference>
<dbReference type="SUPFAM" id="SSF56801">
    <property type="entry name" value="Acetyl-CoA synthetase-like"/>
    <property type="match status" value="1"/>
</dbReference>
<feature type="domain" description="Carrier" evidence="6">
    <location>
        <begin position="1020"/>
        <end position="1098"/>
    </location>
</feature>
<dbReference type="InterPro" id="IPR025110">
    <property type="entry name" value="AMP-bd_C"/>
</dbReference>
<dbReference type="Gene3D" id="2.30.38.10">
    <property type="entry name" value="Luciferase, Domain 3"/>
    <property type="match status" value="1"/>
</dbReference>
<dbReference type="Pfam" id="PF13193">
    <property type="entry name" value="AMP-binding_C"/>
    <property type="match status" value="1"/>
</dbReference>
<keyword evidence="2" id="KW-0596">Phosphopantetheine</keyword>
<feature type="region of interest" description="Disordered" evidence="4">
    <location>
        <begin position="1"/>
        <end position="23"/>
    </location>
</feature>
<dbReference type="InterPro" id="IPR023213">
    <property type="entry name" value="CAT-like_dom_sf"/>
</dbReference>
<keyword evidence="8" id="KW-1185">Reference proteome</keyword>
<evidence type="ECO:0000256" key="5">
    <source>
        <dbReference type="SAM" id="Phobius"/>
    </source>
</evidence>
<dbReference type="Gene3D" id="1.10.1200.10">
    <property type="entry name" value="ACP-like"/>
    <property type="match status" value="1"/>
</dbReference>
<dbReference type="Gene3D" id="3.40.50.980">
    <property type="match status" value="2"/>
</dbReference>
<dbReference type="InterPro" id="IPR010071">
    <property type="entry name" value="AA_adenyl_dom"/>
</dbReference>
<sequence length="1843" mass="198942">MTTTPEIPPPPPSPPSPTSAAARRALLEQRLRRRRAATVAPRPEGTAPPLSYQQERVWFMEQFAPGTSQYTIPVPMRLTGELDLELLKEALQTLPARHEALRMRFPSDADGRPTVHVESSVAVPLRFVAADDEAAAQVLIDEAATEPFDLADGPLLRALLVRLADDDHRLLVTTHHIIGDGWSVDLLLRDLAAAYHALRAGTRATLPDLAISYGDFAHWQRQTQTGAELERQLEFWSDRLTGVPALELPADRPRPATQAFDGDWHVVDVDAELTGAVNRFCRERNATLFMTLLAAYQVLLARHSGQDDFAVGSSSAGRSLAELENVVGMFVNMLPMRARLGDDPTFDELLERTRISVLDAFDHAEVPFEQLVNALGVPRDVSRSPVFQAMFALQNYQMGRIADAGSSDLRISWLPMDLRATRFDIELHVIEVADGLIVKFAYNTALFDEATVARMATRFVTLLRAVVAAPATRVSELPILDTGEQTLLVDTWNDTGVALDESATLHGLIEDQAARTPDAVAVTFEGRHLTYAELGERADRVAHRLGELGVGPETLVGVYAERSAELVVALLGVLKAGAAYLPLDPEYPADRLTFMINDAGAPVVLTQGHLRESVPATDAIILDLDDPGEWAGRPAGAPRPQVTSGNAAYVIYTSGSTGRPKGVPNTHRGIVNRLRWMQSTYRLGDDDVVLQKTPAGFDVSVWEFFWPLLTGARLVLAKPGGHKDAAYLRDLLISENVTTAHFVPSMLAVFLADDENAAADCTGLRRVICSGEELPVATAATFTTALPHCELHNLYGPTEAAIDVTSWHCDPAAVAGAVTLPIGAPIANMRLYVLDGHGNPAPIGVPGELHIGGVGVARGYHRRPALTAERFVPDPFGTDLGARLYRTGDLARWRHDGNLEFLGRIDHQVKLRGLRIELGEIETALRDREGVAEAVVVVREDTPGDKRLVAYLTTSGEADADADLDVAELRAALKQSLPDYMVPTAFVILETLPLSPNGKLDRAALPAPQATRDATAELVEPETATERMLAGIWTEVLGVEQIGVHDDFFDSGGHSLLATQVVARIRKESDGSGRPVGVMDLFQNRTIRELAVFIDAGADAAAGPQPLLYELTPKGGRRTLSYVCVPYGGGSAIVYQPLADALPAGHALYSVAIPGHDVGLTEEALPFHELVDRIVAEVGERVDGPLVLYGHCGVGSAIAVGVARKLTESGRDVDAVYIGAMFPFARLKGVIGAVRTRLEKLRSNRESANWLKGMGVDTDALDPEQADRIIGNMRADSRAAEEYFTELLDRHPEPMSAPIISVVGSEDPVTDYHTERYREWEFLTGTTGLVVLDQAGHFFLKHRSEELAEIVTGIHPAMARRETAEYGVAGRGPDAAWALHATHYPAEAGQSEDSPVVKPSGRRFLSVAIGQLVSTTGSALTGFAIPVWLFDRTGSVADLGLLWALMLLCGVAMLPIAGPLIDRFDRRRVMIAASGIAGTIQLCIALLLWADRLDLWIIYLLLPLNSMAGTYQRLAFQTAVPQLVPKRYLGHAVGLTQLTNGFAMLFAPLMGAGLYVAIGLPGIIAIDMVSYLFALAVLLVVRFPDTLGFRRKEPLVTSIAEGLRFSWNLRGFRTMVVYFTVANVFLGPALVLTVPLTLSFGTVDQVAQVAVAEALGAVAGGVVMALWGGPRKRRMIGVFLGNLGMAVGCLVMGLQPSLVVVMTGVFCLAMGMTISQGIYVTLIQVKVPQRFHGRVLALNQAISWSTLPIGFAVLAPLATSLFNPLLQPDGALAGSVGAIIGTGDGRGVGLAYIVFALMMAAVTVCASTIRLLRNFDTEVPDSLPDDLIGMQERQRRLKGSIAS</sequence>
<gene>
    <name evidence="7" type="ORF">J2853_004832</name>
</gene>
<dbReference type="PANTHER" id="PTHR45527">
    <property type="entry name" value="NONRIBOSOMAL PEPTIDE SYNTHETASE"/>
    <property type="match status" value="1"/>
</dbReference>
<evidence type="ECO:0000313" key="8">
    <source>
        <dbReference type="Proteomes" id="UP001225356"/>
    </source>
</evidence>
<dbReference type="CDD" id="cd19531">
    <property type="entry name" value="LCL_NRPS-like"/>
    <property type="match status" value="1"/>
</dbReference>
<dbReference type="Gene3D" id="3.30.559.10">
    <property type="entry name" value="Chloramphenicol acetyltransferase-like domain"/>
    <property type="match status" value="1"/>
</dbReference>
<evidence type="ECO:0000256" key="4">
    <source>
        <dbReference type="SAM" id="MobiDB-lite"/>
    </source>
</evidence>
<evidence type="ECO:0000256" key="1">
    <source>
        <dbReference type="ARBA" id="ARBA00001957"/>
    </source>
</evidence>
<dbReference type="PROSITE" id="PS50075">
    <property type="entry name" value="CARRIER"/>
    <property type="match status" value="1"/>
</dbReference>
<dbReference type="PROSITE" id="PS00012">
    <property type="entry name" value="PHOSPHOPANTETHEINE"/>
    <property type="match status" value="1"/>
</dbReference>
<proteinExistence type="predicted"/>
<dbReference type="InterPro" id="IPR009081">
    <property type="entry name" value="PP-bd_ACP"/>
</dbReference>
<dbReference type="InterPro" id="IPR006162">
    <property type="entry name" value="Ppantetheine_attach_site"/>
</dbReference>
<evidence type="ECO:0000259" key="6">
    <source>
        <dbReference type="PROSITE" id="PS50075"/>
    </source>
</evidence>
<dbReference type="InterPro" id="IPR020802">
    <property type="entry name" value="TesA-like"/>
</dbReference>
<feature type="transmembrane region" description="Helical" evidence="5">
    <location>
        <begin position="1616"/>
        <end position="1640"/>
    </location>
</feature>
<dbReference type="CDD" id="cd17646">
    <property type="entry name" value="A_NRPS_AB3403-like"/>
    <property type="match status" value="1"/>
</dbReference>